<dbReference type="SMART" id="SM00829">
    <property type="entry name" value="PKS_ER"/>
    <property type="match status" value="1"/>
</dbReference>
<dbReference type="Pfam" id="PF13602">
    <property type="entry name" value="ADH_zinc_N_2"/>
    <property type="match status" value="1"/>
</dbReference>
<evidence type="ECO:0000256" key="2">
    <source>
        <dbReference type="ARBA" id="ARBA00023002"/>
    </source>
</evidence>
<evidence type="ECO:0000259" key="4">
    <source>
        <dbReference type="SMART" id="SM00829"/>
    </source>
</evidence>
<feature type="domain" description="Enoyl reductase (ER)" evidence="4">
    <location>
        <begin position="7"/>
        <end position="315"/>
    </location>
</feature>
<keyword evidence="2" id="KW-0560">Oxidoreductase</keyword>
<dbReference type="InterPro" id="IPR036291">
    <property type="entry name" value="NAD(P)-bd_dom_sf"/>
</dbReference>
<sequence length="318" mass="32750">MKALLPGSPDDATKPVILGEAPEPAPADDELVISVEAYSVNRGETFQLDGQLDRTWPGWRPGKDVAGTVVRPAADGSGPAVGTRVVAHPPAFGWAERVAVASESVAQLPDSVDSVTAAALPLAGITALRLLRAAGPVAGRRVLITGASGGVGHYVTELAASSGAAVTAVAATLERGARLVELGAVELVTSVAEAEGPYDIVLESVGGDSLPAALARLAPGGLLVWFGQASRTPVTLNFFDFFKGPNQARIAHFDYTSSDSSDSSSTSYGSDLAALVRLVEAGRLHPEIGSVRDWSRTGEVIADLRARKVRGNAVLTLS</sequence>
<dbReference type="PANTHER" id="PTHR48106">
    <property type="entry name" value="QUINONE OXIDOREDUCTASE PIG3-RELATED"/>
    <property type="match status" value="1"/>
</dbReference>
<protein>
    <submittedName>
        <fullName evidence="5">Zinc-binding dehydrogenase</fullName>
    </submittedName>
</protein>
<accession>A0AAU2V6F5</accession>
<dbReference type="GO" id="GO:0003960">
    <property type="term" value="F:quinone reductase (NADPH) activity"/>
    <property type="evidence" value="ECO:0007669"/>
    <property type="project" value="TreeGrafter"/>
</dbReference>
<dbReference type="InterPro" id="IPR013154">
    <property type="entry name" value="ADH-like_N"/>
</dbReference>
<keyword evidence="1" id="KW-0521">NADP</keyword>
<name>A0AAU2V6F5_9ACTN</name>
<dbReference type="GO" id="GO:0070402">
    <property type="term" value="F:NADPH binding"/>
    <property type="evidence" value="ECO:0007669"/>
    <property type="project" value="TreeGrafter"/>
</dbReference>
<organism evidence="5">
    <name type="scientific">Streptomyces sp. NBC_00003</name>
    <dbReference type="NCBI Taxonomy" id="2903608"/>
    <lineage>
        <taxon>Bacteria</taxon>
        <taxon>Bacillati</taxon>
        <taxon>Actinomycetota</taxon>
        <taxon>Actinomycetes</taxon>
        <taxon>Kitasatosporales</taxon>
        <taxon>Streptomycetaceae</taxon>
        <taxon>Streptomyces</taxon>
    </lineage>
</organism>
<dbReference type="SUPFAM" id="SSF51735">
    <property type="entry name" value="NAD(P)-binding Rossmann-fold domains"/>
    <property type="match status" value="1"/>
</dbReference>
<dbReference type="AlphaFoldDB" id="A0AAU2V6F5"/>
<dbReference type="Gene3D" id="3.40.50.720">
    <property type="entry name" value="NAD(P)-binding Rossmann-like Domain"/>
    <property type="match status" value="1"/>
</dbReference>
<dbReference type="PANTHER" id="PTHR48106:SF13">
    <property type="entry name" value="QUINONE OXIDOREDUCTASE-RELATED"/>
    <property type="match status" value="1"/>
</dbReference>
<feature type="region of interest" description="Disordered" evidence="3">
    <location>
        <begin position="1"/>
        <end position="24"/>
    </location>
</feature>
<dbReference type="Pfam" id="PF08240">
    <property type="entry name" value="ADH_N"/>
    <property type="match status" value="1"/>
</dbReference>
<dbReference type="GO" id="GO:0005829">
    <property type="term" value="C:cytosol"/>
    <property type="evidence" value="ECO:0007669"/>
    <property type="project" value="TreeGrafter"/>
</dbReference>
<dbReference type="SUPFAM" id="SSF50129">
    <property type="entry name" value="GroES-like"/>
    <property type="match status" value="1"/>
</dbReference>
<gene>
    <name evidence="5" type="ORF">OG549_21000</name>
</gene>
<dbReference type="GO" id="GO:0035925">
    <property type="term" value="F:mRNA 3'-UTR AU-rich region binding"/>
    <property type="evidence" value="ECO:0007669"/>
    <property type="project" value="TreeGrafter"/>
</dbReference>
<dbReference type="InterPro" id="IPR011032">
    <property type="entry name" value="GroES-like_sf"/>
</dbReference>
<dbReference type="EMBL" id="CP108318">
    <property type="protein sequence ID" value="WTW62930.1"/>
    <property type="molecule type" value="Genomic_DNA"/>
</dbReference>
<dbReference type="InterPro" id="IPR020843">
    <property type="entry name" value="ER"/>
</dbReference>
<evidence type="ECO:0000313" key="5">
    <source>
        <dbReference type="EMBL" id="WTW62930.1"/>
    </source>
</evidence>
<proteinExistence type="predicted"/>
<evidence type="ECO:0000256" key="1">
    <source>
        <dbReference type="ARBA" id="ARBA00022857"/>
    </source>
</evidence>
<evidence type="ECO:0000256" key="3">
    <source>
        <dbReference type="SAM" id="MobiDB-lite"/>
    </source>
</evidence>
<reference evidence="5" key="1">
    <citation type="submission" date="2022-10" db="EMBL/GenBank/DDBJ databases">
        <title>The complete genomes of actinobacterial strains from the NBC collection.</title>
        <authorList>
            <person name="Joergensen T.S."/>
            <person name="Alvarez Arevalo M."/>
            <person name="Sterndorff E.B."/>
            <person name="Faurdal D."/>
            <person name="Vuksanovic O."/>
            <person name="Mourched A.-S."/>
            <person name="Charusanti P."/>
            <person name="Shaw S."/>
            <person name="Blin K."/>
            <person name="Weber T."/>
        </authorList>
    </citation>
    <scope>NUCLEOTIDE SEQUENCE</scope>
    <source>
        <strain evidence="5">NBC_00003</strain>
    </source>
</reference>
<dbReference type="Gene3D" id="3.90.180.10">
    <property type="entry name" value="Medium-chain alcohol dehydrogenases, catalytic domain"/>
    <property type="match status" value="1"/>
</dbReference>